<dbReference type="InterPro" id="IPR019546">
    <property type="entry name" value="TAT_signal_bac_arc"/>
</dbReference>
<evidence type="ECO:0000256" key="2">
    <source>
        <dbReference type="ARBA" id="ARBA00022485"/>
    </source>
</evidence>
<accession>A0A931AU14</accession>
<proteinExistence type="predicted"/>
<organism evidence="8 9">
    <name type="scientific">Halonatronomonas betaini</name>
    <dbReference type="NCBI Taxonomy" id="2778430"/>
    <lineage>
        <taxon>Bacteria</taxon>
        <taxon>Bacillati</taxon>
        <taxon>Bacillota</taxon>
        <taxon>Clostridia</taxon>
        <taxon>Halanaerobiales</taxon>
        <taxon>Halarsenatibacteraceae</taxon>
        <taxon>Halonatronomonas</taxon>
    </lineage>
</organism>
<evidence type="ECO:0000256" key="1">
    <source>
        <dbReference type="ARBA" id="ARBA00004196"/>
    </source>
</evidence>
<evidence type="ECO:0000256" key="5">
    <source>
        <dbReference type="ARBA" id="ARBA00023004"/>
    </source>
</evidence>
<comment type="subcellular location">
    <subcellularLocation>
        <location evidence="1">Cell envelope</location>
    </subcellularLocation>
</comment>
<gene>
    <name evidence="8" type="ORF">I0Q91_13910</name>
</gene>
<dbReference type="PROSITE" id="PS00198">
    <property type="entry name" value="4FE4S_FER_1"/>
    <property type="match status" value="1"/>
</dbReference>
<evidence type="ECO:0000259" key="7">
    <source>
        <dbReference type="PROSITE" id="PS51379"/>
    </source>
</evidence>
<evidence type="ECO:0000313" key="8">
    <source>
        <dbReference type="EMBL" id="MBF8438184.1"/>
    </source>
</evidence>
<dbReference type="AlphaFoldDB" id="A0A931AU14"/>
<reference evidence="8" key="1">
    <citation type="submission" date="2020-11" db="EMBL/GenBank/DDBJ databases">
        <title>Halonatronomonas betainensis gen. nov., sp. nov. a novel haloalkaliphilic representative of the family Halanaerobiacae capable of betaine degradation.</title>
        <authorList>
            <person name="Boltyanskaya Y."/>
            <person name="Kevbrin V."/>
            <person name="Detkova E."/>
            <person name="Grouzdev D.S."/>
            <person name="Koziaeva V."/>
            <person name="Zhilina T."/>
        </authorList>
    </citation>
    <scope>NUCLEOTIDE SEQUENCE</scope>
    <source>
        <strain evidence="8">Z-7014</strain>
    </source>
</reference>
<dbReference type="GO" id="GO:0046872">
    <property type="term" value="F:metal ion binding"/>
    <property type="evidence" value="ECO:0007669"/>
    <property type="project" value="UniProtKB-KW"/>
</dbReference>
<protein>
    <submittedName>
        <fullName evidence="8">4Fe-4S dicluster domain-containing protein</fullName>
    </submittedName>
</protein>
<keyword evidence="2" id="KW-0004">4Fe-4S</keyword>
<sequence>MSNEKNGESRRDFLKKGAAGVATLMAGFGMKGQKVGAENLDAGKKAILMDQSLCVECQSCRLACQRENDFPITAQSIKFKSIETGSYPDVEYNSTRWSCFHCNDAPCIDSCPVDALERQEGEMNVTDIEACIGCGACLNDCPYDVPEIIEGKMYKCNGCVHLIEDGENPACVSTCPTYAVEFGNQEEMAELGAERVEELEADGKEAYLYGLEAQDGLGLFLILRTAPEDFELV</sequence>
<dbReference type="PROSITE" id="PS51318">
    <property type="entry name" value="TAT"/>
    <property type="match status" value="1"/>
</dbReference>
<name>A0A931AU14_9FIRM</name>
<keyword evidence="6" id="KW-0411">Iron-sulfur</keyword>
<comment type="caution">
    <text evidence="8">The sequence shown here is derived from an EMBL/GenBank/DDBJ whole genome shotgun (WGS) entry which is preliminary data.</text>
</comment>
<dbReference type="EMBL" id="JADPIE010000010">
    <property type="protein sequence ID" value="MBF8438184.1"/>
    <property type="molecule type" value="Genomic_DNA"/>
</dbReference>
<evidence type="ECO:0000256" key="4">
    <source>
        <dbReference type="ARBA" id="ARBA00022737"/>
    </source>
</evidence>
<dbReference type="GO" id="GO:0030313">
    <property type="term" value="C:cell envelope"/>
    <property type="evidence" value="ECO:0007669"/>
    <property type="project" value="UniProtKB-SubCell"/>
</dbReference>
<dbReference type="PROSITE" id="PS51379">
    <property type="entry name" value="4FE4S_FER_2"/>
    <property type="match status" value="2"/>
</dbReference>
<feature type="domain" description="4Fe-4S ferredoxin-type" evidence="7">
    <location>
        <begin position="88"/>
        <end position="120"/>
    </location>
</feature>
<keyword evidence="5" id="KW-0408">Iron</keyword>
<dbReference type="Proteomes" id="UP000621436">
    <property type="component" value="Unassembled WGS sequence"/>
</dbReference>
<dbReference type="PANTHER" id="PTHR43545:SF6">
    <property type="entry name" value="FORMATE DEHYDROGENASE, NITRATE-INDUCIBLE, IRON-SULFUR SUBUNIT"/>
    <property type="match status" value="1"/>
</dbReference>
<dbReference type="NCBIfam" id="TIGR01409">
    <property type="entry name" value="TAT_signal_seq"/>
    <property type="match status" value="1"/>
</dbReference>
<dbReference type="RefSeq" id="WP_270455284.1">
    <property type="nucleotide sequence ID" value="NZ_JADPIE010000010.1"/>
</dbReference>
<dbReference type="Gene3D" id="3.30.70.20">
    <property type="match status" value="2"/>
</dbReference>
<dbReference type="InterPro" id="IPR006311">
    <property type="entry name" value="TAT_signal"/>
</dbReference>
<evidence type="ECO:0000256" key="3">
    <source>
        <dbReference type="ARBA" id="ARBA00022723"/>
    </source>
</evidence>
<dbReference type="PANTHER" id="PTHR43545">
    <property type="entry name" value="FORMATE DEHYDROGENASE, NITRATE-INDUCIBLE, IRON-SULFUR SUBUNIT"/>
    <property type="match status" value="1"/>
</dbReference>
<dbReference type="InterPro" id="IPR017896">
    <property type="entry name" value="4Fe4S_Fe-S-bd"/>
</dbReference>
<dbReference type="Pfam" id="PF13247">
    <property type="entry name" value="Fer4_11"/>
    <property type="match status" value="1"/>
</dbReference>
<evidence type="ECO:0000313" key="9">
    <source>
        <dbReference type="Proteomes" id="UP000621436"/>
    </source>
</evidence>
<keyword evidence="4" id="KW-0677">Repeat</keyword>
<dbReference type="InterPro" id="IPR051555">
    <property type="entry name" value="FDH_Electron_Transfer_Unit"/>
</dbReference>
<dbReference type="GO" id="GO:0051539">
    <property type="term" value="F:4 iron, 4 sulfur cluster binding"/>
    <property type="evidence" value="ECO:0007669"/>
    <property type="project" value="UniProtKB-KW"/>
</dbReference>
<dbReference type="SUPFAM" id="SSF54862">
    <property type="entry name" value="4Fe-4S ferredoxins"/>
    <property type="match status" value="1"/>
</dbReference>
<feature type="domain" description="4Fe-4S ferredoxin-type" evidence="7">
    <location>
        <begin position="121"/>
        <end position="151"/>
    </location>
</feature>
<keyword evidence="9" id="KW-1185">Reference proteome</keyword>
<dbReference type="InterPro" id="IPR017900">
    <property type="entry name" value="4Fe4S_Fe_S_CS"/>
</dbReference>
<evidence type="ECO:0000256" key="6">
    <source>
        <dbReference type="ARBA" id="ARBA00023014"/>
    </source>
</evidence>
<keyword evidence="3" id="KW-0479">Metal-binding</keyword>